<evidence type="ECO:0000259" key="1">
    <source>
        <dbReference type="Pfam" id="PF26226"/>
    </source>
</evidence>
<feature type="domain" description="DUF8052" evidence="1">
    <location>
        <begin position="7"/>
        <end position="166"/>
    </location>
</feature>
<name>A0ABV6NBP1_9BACI</name>
<evidence type="ECO:0000313" key="2">
    <source>
        <dbReference type="EMBL" id="MFC0558205.1"/>
    </source>
</evidence>
<evidence type="ECO:0000313" key="3">
    <source>
        <dbReference type="Proteomes" id="UP001589833"/>
    </source>
</evidence>
<accession>A0ABV6NBP1</accession>
<dbReference type="Proteomes" id="UP001589833">
    <property type="component" value="Unassembled WGS sequence"/>
</dbReference>
<sequence>MTETLSKKFVNEMANQYTLQFNVYRDEAIGSIPLDFYAEFQRRDEKYLMSKSIKVWGVEVQQYAFVTQLDEVNKESIQHFASEIDRHIPSFVPKKQDHMATYFVGVIVTNESINHEIMKQIKRSRKIQFLKYGWHGWADRYIAVVSLKDNRVYVHKKGREFVTAFENALLKGDVKV</sequence>
<dbReference type="InterPro" id="IPR058365">
    <property type="entry name" value="DUF8052"/>
</dbReference>
<proteinExistence type="predicted"/>
<keyword evidence="3" id="KW-1185">Reference proteome</keyword>
<organism evidence="2 3">
    <name type="scientific">Halalkalibacter alkalisediminis</name>
    <dbReference type="NCBI Taxonomy" id="935616"/>
    <lineage>
        <taxon>Bacteria</taxon>
        <taxon>Bacillati</taxon>
        <taxon>Bacillota</taxon>
        <taxon>Bacilli</taxon>
        <taxon>Bacillales</taxon>
        <taxon>Bacillaceae</taxon>
        <taxon>Halalkalibacter</taxon>
    </lineage>
</organism>
<dbReference type="RefSeq" id="WP_273841110.1">
    <property type="nucleotide sequence ID" value="NZ_JAQQWT010000003.1"/>
</dbReference>
<dbReference type="EMBL" id="JBHLTR010000004">
    <property type="protein sequence ID" value="MFC0558205.1"/>
    <property type="molecule type" value="Genomic_DNA"/>
</dbReference>
<protein>
    <recommendedName>
        <fullName evidence="1">DUF8052 domain-containing protein</fullName>
    </recommendedName>
</protein>
<gene>
    <name evidence="2" type="ORF">ACFFH4_03975</name>
</gene>
<dbReference type="Pfam" id="PF26226">
    <property type="entry name" value="DUF8052"/>
    <property type="match status" value="1"/>
</dbReference>
<reference evidence="2 3" key="1">
    <citation type="submission" date="2024-09" db="EMBL/GenBank/DDBJ databases">
        <authorList>
            <person name="Sun Q."/>
            <person name="Mori K."/>
        </authorList>
    </citation>
    <scope>NUCLEOTIDE SEQUENCE [LARGE SCALE GENOMIC DNA]</scope>
    <source>
        <strain evidence="2 3">NCAIM B.02301</strain>
    </source>
</reference>
<comment type="caution">
    <text evidence="2">The sequence shown here is derived from an EMBL/GenBank/DDBJ whole genome shotgun (WGS) entry which is preliminary data.</text>
</comment>